<dbReference type="PROSITE" id="PS00588">
    <property type="entry name" value="FLAGELLA_BB_ROD"/>
    <property type="match status" value="1"/>
</dbReference>
<dbReference type="PANTHER" id="PTHR30033:SF1">
    <property type="entry name" value="FLAGELLAR HOOK-ASSOCIATED PROTEIN 1"/>
    <property type="match status" value="1"/>
</dbReference>
<evidence type="ECO:0000313" key="14">
    <source>
        <dbReference type="Proteomes" id="UP000825886"/>
    </source>
</evidence>
<dbReference type="InterPro" id="IPR002371">
    <property type="entry name" value="FlgK"/>
</dbReference>
<comment type="similarity">
    <text evidence="3 7">Belongs to the flagella basal body rod proteins family.</text>
</comment>
<evidence type="ECO:0000256" key="8">
    <source>
        <dbReference type="SAM" id="Coils"/>
    </source>
</evidence>
<keyword evidence="13" id="KW-0282">Flagellum</keyword>
<feature type="domain" description="Flagellar hook-associated protein FlgK helical" evidence="12">
    <location>
        <begin position="93"/>
        <end position="328"/>
    </location>
</feature>
<name>A0ABX9AHL0_9ENTR</name>
<feature type="coiled-coil region" evidence="8">
    <location>
        <begin position="162"/>
        <end position="189"/>
    </location>
</feature>
<evidence type="ECO:0000256" key="4">
    <source>
        <dbReference type="ARBA" id="ARBA00016244"/>
    </source>
</evidence>
<dbReference type="Pfam" id="PF00460">
    <property type="entry name" value="Flg_bb_rod"/>
    <property type="match status" value="1"/>
</dbReference>
<evidence type="ECO:0000256" key="2">
    <source>
        <dbReference type="ARBA" id="ARBA00004613"/>
    </source>
</evidence>
<dbReference type="InterPro" id="IPR010930">
    <property type="entry name" value="Flg_bb/hook_C_dom"/>
</dbReference>
<evidence type="ECO:0000259" key="12">
    <source>
        <dbReference type="Pfam" id="PF22638"/>
    </source>
</evidence>
<dbReference type="SUPFAM" id="SSF64518">
    <property type="entry name" value="Phase 1 flagellin"/>
    <property type="match status" value="1"/>
</dbReference>
<evidence type="ECO:0000259" key="9">
    <source>
        <dbReference type="Pfam" id="PF00460"/>
    </source>
</evidence>
<protein>
    <recommendedName>
        <fullName evidence="4 7">Flagellar hook-associated protein 1</fullName>
        <shortName evidence="7">HAP1</shortName>
    </recommendedName>
</protein>
<feature type="domain" description="Flagellar basal-body/hook protein C-terminal" evidence="10">
    <location>
        <begin position="522"/>
        <end position="561"/>
    </location>
</feature>
<evidence type="ECO:0000256" key="3">
    <source>
        <dbReference type="ARBA" id="ARBA00009677"/>
    </source>
</evidence>
<dbReference type="NCBIfam" id="TIGR02492">
    <property type="entry name" value="flgK_ends"/>
    <property type="match status" value="1"/>
</dbReference>
<evidence type="ECO:0000313" key="13">
    <source>
        <dbReference type="EMBL" id="QZN94316.1"/>
    </source>
</evidence>
<keyword evidence="13" id="KW-0969">Cilium</keyword>
<keyword evidence="6 7" id="KW-0975">Bacterial flagellum</keyword>
<proteinExistence type="inferred from homology"/>
<reference evidence="13 14" key="1">
    <citation type="submission" date="2021-08" db="EMBL/GenBank/DDBJ databases">
        <title>Culture and genomic analysis of Symbiopectobacterium purcellii sp. nov. gen. nov., isolated from the leafhopper Empoasca decipiens.</title>
        <authorList>
            <person name="Nadal-Jimenez P."/>
            <person name="Siozios S."/>
            <person name="Halliday N."/>
            <person name="Camara M."/>
            <person name="Hurst G.D.D."/>
        </authorList>
    </citation>
    <scope>NUCLEOTIDE SEQUENCE [LARGE SCALE GENOMIC DNA]</scope>
    <source>
        <strain evidence="13 14">SyEd1</strain>
    </source>
</reference>
<feature type="domain" description="Flagellar hook-associated protein 1 D2-like" evidence="11">
    <location>
        <begin position="337"/>
        <end position="420"/>
    </location>
</feature>
<evidence type="ECO:0000256" key="7">
    <source>
        <dbReference type="RuleBase" id="RU362065"/>
    </source>
</evidence>
<dbReference type="InterPro" id="IPR049119">
    <property type="entry name" value="FlgK_D2-like"/>
</dbReference>
<dbReference type="PRINTS" id="PR01005">
    <property type="entry name" value="FLGHOOKAP1"/>
</dbReference>
<dbReference type="EMBL" id="CP081864">
    <property type="protein sequence ID" value="QZN94316.1"/>
    <property type="molecule type" value="Genomic_DNA"/>
</dbReference>
<keyword evidence="13" id="KW-0966">Cell projection</keyword>
<evidence type="ECO:0000256" key="5">
    <source>
        <dbReference type="ARBA" id="ARBA00022525"/>
    </source>
</evidence>
<dbReference type="RefSeq" id="WP_222157440.1">
    <property type="nucleotide sequence ID" value="NZ_CP081864.1"/>
</dbReference>
<dbReference type="Pfam" id="PF22638">
    <property type="entry name" value="FlgK_D1"/>
    <property type="match status" value="1"/>
</dbReference>
<keyword evidence="5 7" id="KW-0964">Secreted</keyword>
<keyword evidence="8" id="KW-0175">Coiled coil</keyword>
<dbReference type="Proteomes" id="UP000825886">
    <property type="component" value="Chromosome"/>
</dbReference>
<feature type="domain" description="Flagellar basal body rod protein N-terminal" evidence="9">
    <location>
        <begin position="6"/>
        <end position="34"/>
    </location>
</feature>
<dbReference type="InterPro" id="IPR019776">
    <property type="entry name" value="Flagellar_basal_body_rod_CS"/>
</dbReference>
<evidence type="ECO:0000256" key="6">
    <source>
        <dbReference type="ARBA" id="ARBA00023143"/>
    </source>
</evidence>
<dbReference type="PANTHER" id="PTHR30033">
    <property type="entry name" value="FLAGELLAR HOOK-ASSOCIATED PROTEIN 1"/>
    <property type="match status" value="1"/>
</dbReference>
<evidence type="ECO:0000259" key="10">
    <source>
        <dbReference type="Pfam" id="PF06429"/>
    </source>
</evidence>
<gene>
    <name evidence="7 13" type="primary">flgK</name>
    <name evidence="13" type="ORF">K6K13_13195</name>
</gene>
<dbReference type="Pfam" id="PF21158">
    <property type="entry name" value="flgK_1st_1"/>
    <property type="match status" value="1"/>
</dbReference>
<sequence>MANLVNTAMSGLKAAQAALSAVSNNISNQAVTGYSRQTVLLEQASGTMSGNAYIGNGVNLVSINRDYNEFIASQLRSAQSTSSSVTTSYEQISKINNLLATSTTNLSSSLQEFFTNLQNVANNAGDSAARQTMIGKAQGLVNQFQVTDKYLRDMDSSINGEIQSVLGQINTYSSQIANLNKEITRLQGANQGAQPNDLLDQRDLLVDELNKLVGVDVTVQDGSIYHVSLKNGMNLVQGTRSFDLVPLASSSDPQRVSIGYDDPTVGVSELRDTTLTGGKLGGLLSFRNDTLDTTRNQVNQLALAFSDAFNTQHKAGYDYNGVVGDDFFEFGGPVAYDNSRNTGNAVVSVAYTDTSAVQATDYSMRFNGTSWDVTRTATNTTMTGLTPDPVTGKLTFDGLEVTVTAGSTPTAAGDTYLLKPVSDVIIDMKVAITDPNKIAAASTKLDADGNEVPGESGGPSDNTNAKALLALQNQKIVGGTATFSGAYAGIVGDIGNQTSALKINNTSQLNVVKQLTAEQQSVSGVNLDEEYGDLMRYQQYYMANAQVIQTAQALFDALLSMRS</sequence>
<evidence type="ECO:0000256" key="1">
    <source>
        <dbReference type="ARBA" id="ARBA00004365"/>
    </source>
</evidence>
<keyword evidence="14" id="KW-1185">Reference proteome</keyword>
<evidence type="ECO:0000259" key="11">
    <source>
        <dbReference type="Pfam" id="PF21158"/>
    </source>
</evidence>
<dbReference type="InterPro" id="IPR053927">
    <property type="entry name" value="FlgK_helical"/>
</dbReference>
<dbReference type="InterPro" id="IPR001444">
    <property type="entry name" value="Flag_bb_rod_N"/>
</dbReference>
<comment type="subcellular location">
    <subcellularLocation>
        <location evidence="1 7">Bacterial flagellum</location>
    </subcellularLocation>
    <subcellularLocation>
        <location evidence="2 7">Secreted</location>
    </subcellularLocation>
</comment>
<organism evidence="13 14">
    <name type="scientific">Symbiopectobacterium purcellii</name>
    <dbReference type="NCBI Taxonomy" id="2871826"/>
    <lineage>
        <taxon>Bacteria</taxon>
        <taxon>Pseudomonadati</taxon>
        <taxon>Pseudomonadota</taxon>
        <taxon>Gammaproteobacteria</taxon>
        <taxon>Enterobacterales</taxon>
        <taxon>Enterobacteriaceae</taxon>
    </lineage>
</organism>
<dbReference type="Pfam" id="PF06429">
    <property type="entry name" value="Flg_bbr_C"/>
    <property type="match status" value="1"/>
</dbReference>
<accession>A0ABX9AHL0</accession>